<dbReference type="SUPFAM" id="SSF53335">
    <property type="entry name" value="S-adenosyl-L-methionine-dependent methyltransferases"/>
    <property type="match status" value="1"/>
</dbReference>
<dbReference type="PROSITE" id="PS01261">
    <property type="entry name" value="UPF0020"/>
    <property type="match status" value="1"/>
</dbReference>
<evidence type="ECO:0000256" key="2">
    <source>
        <dbReference type="ARBA" id="ARBA00022679"/>
    </source>
</evidence>
<dbReference type="Gene3D" id="3.40.50.150">
    <property type="entry name" value="Vaccinia Virus protein VP39"/>
    <property type="match status" value="1"/>
</dbReference>
<dbReference type="PANTHER" id="PTHR47313">
    <property type="entry name" value="RIBOSOMAL RNA LARGE SUBUNIT METHYLTRANSFERASE K/L"/>
    <property type="match status" value="1"/>
</dbReference>
<dbReference type="GO" id="GO:0070043">
    <property type="term" value="F:rRNA (guanine-N7-)-methyltransferase activity"/>
    <property type="evidence" value="ECO:0007669"/>
    <property type="project" value="TreeGrafter"/>
</dbReference>
<dbReference type="InterPro" id="IPR054170">
    <property type="entry name" value="RlmL_1st"/>
</dbReference>
<protein>
    <submittedName>
        <fullName evidence="6">RNA methyltransferase</fullName>
    </submittedName>
</protein>
<reference evidence="6 7" key="1">
    <citation type="submission" date="2018-05" db="EMBL/GenBank/DDBJ databases">
        <title>Rhodobacteraceae gen. nov., sp. nov. isolated from sea water.</title>
        <authorList>
            <person name="Ren Y."/>
        </authorList>
    </citation>
    <scope>NUCLEOTIDE SEQUENCE [LARGE SCALE GENOMIC DNA]</scope>
    <source>
        <strain evidence="6 7">TG-679</strain>
    </source>
</reference>
<dbReference type="PRINTS" id="PR00507">
    <property type="entry name" value="N12N6MTFRASE"/>
</dbReference>
<keyword evidence="1 6" id="KW-0489">Methyltransferase</keyword>
<organism evidence="6 7">
    <name type="scientific">Meridianimarinicoccus roseus</name>
    <dbReference type="NCBI Taxonomy" id="2072018"/>
    <lineage>
        <taxon>Bacteria</taxon>
        <taxon>Pseudomonadati</taxon>
        <taxon>Pseudomonadota</taxon>
        <taxon>Alphaproteobacteria</taxon>
        <taxon>Rhodobacterales</taxon>
        <taxon>Paracoccaceae</taxon>
        <taxon>Meridianimarinicoccus</taxon>
    </lineage>
</organism>
<dbReference type="InterPro" id="IPR000241">
    <property type="entry name" value="RlmKL-like_Mtase"/>
</dbReference>
<dbReference type="GO" id="GO:0008990">
    <property type="term" value="F:rRNA (guanine-N2-)-methyltransferase activity"/>
    <property type="evidence" value="ECO:0007669"/>
    <property type="project" value="TreeGrafter"/>
</dbReference>
<sequence>MTDTAPKFEIFLVAAPGLEAALLDETHAVGFDGAAAVPGGVAFAGGWPDVWRANLVLRGTGRVLARIGAFRAMHLAQLDKRARKFPWGDTLRADVPVKVEVTCRRSRIYHAGAAQQRIETALRDSLGVTIDPENGLALKVRIEDDLCTFSIDTSGEPLHRRGHKLAVGKAPIRETLAALFLRKAGYDGTGPVLDPMCGSGTFVIEAAEIAAGLPPGRDRSFAFERLAGFDERAWQELRAQELAAARPEELTARFFGSDRDAGAIRMSRENAIRAGVGAVAAFLEQPAGRSVPPPGPPGLVIVNPPYGARIGDRKRLRSLYAAFGRTMRDRFPGWRVALVTSEPQLAQATGLPFAPPGAPVPNGGLRVQLFVTGALPGPATGQAGDQDSDPGTKAG</sequence>
<comment type="caution">
    <text evidence="6">The sequence shown here is derived from an EMBL/GenBank/DDBJ whole genome shotgun (WGS) entry which is preliminary data.</text>
</comment>
<evidence type="ECO:0000256" key="3">
    <source>
        <dbReference type="SAM" id="MobiDB-lite"/>
    </source>
</evidence>
<dbReference type="AlphaFoldDB" id="A0A2V2LH38"/>
<evidence type="ECO:0000313" key="6">
    <source>
        <dbReference type="EMBL" id="PWR02804.1"/>
    </source>
</evidence>
<evidence type="ECO:0000259" key="4">
    <source>
        <dbReference type="Pfam" id="PF01170"/>
    </source>
</evidence>
<dbReference type="Gene3D" id="3.30.2130.30">
    <property type="match status" value="1"/>
</dbReference>
<name>A0A2V2LH38_9RHOB</name>
<dbReference type="Proteomes" id="UP000245680">
    <property type="component" value="Unassembled WGS sequence"/>
</dbReference>
<evidence type="ECO:0000256" key="1">
    <source>
        <dbReference type="ARBA" id="ARBA00022603"/>
    </source>
</evidence>
<dbReference type="Pfam" id="PF22020">
    <property type="entry name" value="RlmL_1st"/>
    <property type="match status" value="1"/>
</dbReference>
<feature type="region of interest" description="Disordered" evidence="3">
    <location>
        <begin position="375"/>
        <end position="395"/>
    </location>
</feature>
<dbReference type="RefSeq" id="WP_109811464.1">
    <property type="nucleotide sequence ID" value="NZ_QGKU01000032.1"/>
</dbReference>
<evidence type="ECO:0000259" key="5">
    <source>
        <dbReference type="Pfam" id="PF22020"/>
    </source>
</evidence>
<keyword evidence="2 6" id="KW-0808">Transferase</keyword>
<proteinExistence type="predicted"/>
<dbReference type="InterPro" id="IPR053943">
    <property type="entry name" value="RlmKL-like_Mtase_CS"/>
</dbReference>
<dbReference type="OrthoDB" id="9809404at2"/>
<feature type="domain" description="RlmL ferredoxin-like" evidence="5">
    <location>
        <begin position="9"/>
        <end position="64"/>
    </location>
</feature>
<gene>
    <name evidence="6" type="ORF">DKT77_09510</name>
</gene>
<dbReference type="Pfam" id="PF01170">
    <property type="entry name" value="UPF0020"/>
    <property type="match status" value="1"/>
</dbReference>
<evidence type="ECO:0000313" key="7">
    <source>
        <dbReference type="Proteomes" id="UP000245680"/>
    </source>
</evidence>
<dbReference type="InterPro" id="IPR029063">
    <property type="entry name" value="SAM-dependent_MTases_sf"/>
</dbReference>
<accession>A0A2V2LH38</accession>
<feature type="domain" description="Ribosomal RNA large subunit methyltransferase K/L-like methyltransferase" evidence="4">
    <location>
        <begin position="161"/>
        <end position="349"/>
    </location>
</feature>
<keyword evidence="7" id="KW-1185">Reference proteome</keyword>
<dbReference type="CDD" id="cd11715">
    <property type="entry name" value="THUMP_AdoMetMT"/>
    <property type="match status" value="1"/>
</dbReference>
<dbReference type="PANTHER" id="PTHR47313:SF1">
    <property type="entry name" value="RIBOSOMAL RNA LARGE SUBUNIT METHYLTRANSFERASE K_L"/>
    <property type="match status" value="1"/>
</dbReference>
<dbReference type="EMBL" id="QGKU01000032">
    <property type="protein sequence ID" value="PWR02804.1"/>
    <property type="molecule type" value="Genomic_DNA"/>
</dbReference>